<proteinExistence type="predicted"/>
<accession>A0A8S1PHQ2</accession>
<keyword evidence="3" id="KW-1185">Reference proteome</keyword>
<evidence type="ECO:0000313" key="2">
    <source>
        <dbReference type="EMBL" id="CAD8101928.1"/>
    </source>
</evidence>
<feature type="transmembrane region" description="Helical" evidence="1">
    <location>
        <begin position="40"/>
        <end position="61"/>
    </location>
</feature>
<dbReference type="AlphaFoldDB" id="A0A8S1PHQ2"/>
<protein>
    <recommendedName>
        <fullName evidence="4">Transmembrane protein</fullName>
    </recommendedName>
</protein>
<name>A0A8S1PHQ2_PARPR</name>
<dbReference type="EMBL" id="CAJJDM010000120">
    <property type="protein sequence ID" value="CAD8101928.1"/>
    <property type="molecule type" value="Genomic_DNA"/>
</dbReference>
<sequence length="96" mass="11520">MFLTQLRLWIYKNKKTLPQNTQLLIHAKVYQLWMMMDLNYLRVMLFLDTLLINISCMIFILKTHKKLPKQNVIQIGIIQAQNQFPNLCLNTQLDQK</sequence>
<evidence type="ECO:0000256" key="1">
    <source>
        <dbReference type="SAM" id="Phobius"/>
    </source>
</evidence>
<keyword evidence="1" id="KW-0812">Transmembrane</keyword>
<comment type="caution">
    <text evidence="2">The sequence shown here is derived from an EMBL/GenBank/DDBJ whole genome shotgun (WGS) entry which is preliminary data.</text>
</comment>
<reference evidence="2" key="1">
    <citation type="submission" date="2021-01" db="EMBL/GenBank/DDBJ databases">
        <authorList>
            <consortium name="Genoscope - CEA"/>
            <person name="William W."/>
        </authorList>
    </citation>
    <scope>NUCLEOTIDE SEQUENCE</scope>
</reference>
<organism evidence="2 3">
    <name type="scientific">Paramecium primaurelia</name>
    <dbReference type="NCBI Taxonomy" id="5886"/>
    <lineage>
        <taxon>Eukaryota</taxon>
        <taxon>Sar</taxon>
        <taxon>Alveolata</taxon>
        <taxon>Ciliophora</taxon>
        <taxon>Intramacronucleata</taxon>
        <taxon>Oligohymenophorea</taxon>
        <taxon>Peniculida</taxon>
        <taxon>Parameciidae</taxon>
        <taxon>Paramecium</taxon>
    </lineage>
</organism>
<keyword evidence="1" id="KW-1133">Transmembrane helix</keyword>
<evidence type="ECO:0008006" key="4">
    <source>
        <dbReference type="Google" id="ProtNLM"/>
    </source>
</evidence>
<evidence type="ECO:0000313" key="3">
    <source>
        <dbReference type="Proteomes" id="UP000688137"/>
    </source>
</evidence>
<dbReference type="Proteomes" id="UP000688137">
    <property type="component" value="Unassembled WGS sequence"/>
</dbReference>
<keyword evidence="1" id="KW-0472">Membrane</keyword>
<gene>
    <name evidence="2" type="ORF">PPRIM_AZ9-3.1.T1170038</name>
</gene>